<dbReference type="PROSITE" id="PS00761">
    <property type="entry name" value="SPASE_I_3"/>
    <property type="match status" value="1"/>
</dbReference>
<evidence type="ECO:0000259" key="7">
    <source>
        <dbReference type="Pfam" id="PF10502"/>
    </source>
</evidence>
<keyword evidence="6" id="KW-0472">Membrane</keyword>
<dbReference type="RefSeq" id="WP_317797074.1">
    <property type="nucleotide sequence ID" value="NZ_AP028461.1"/>
</dbReference>
<reference evidence="9" key="1">
    <citation type="journal article" date="2019" name="Int. J. Syst. Evol. Microbiol.">
        <title>The Global Catalogue of Microorganisms (GCM) 10K type strain sequencing project: providing services to taxonomists for standard genome sequencing and annotation.</title>
        <authorList>
            <consortium name="The Broad Institute Genomics Platform"/>
            <consortium name="The Broad Institute Genome Sequencing Center for Infectious Disease"/>
            <person name="Wu L."/>
            <person name="Ma J."/>
        </authorList>
    </citation>
    <scope>NUCLEOTIDE SEQUENCE [LARGE SCALE GENOMIC DNA]</scope>
    <source>
        <strain evidence="9">CCM 7526</strain>
    </source>
</reference>
<keyword evidence="6" id="KW-1133">Transmembrane helix</keyword>
<evidence type="ECO:0000256" key="1">
    <source>
        <dbReference type="ARBA" id="ARBA00000677"/>
    </source>
</evidence>
<accession>A0ABW4AT73</accession>
<keyword evidence="5 6" id="KW-0378">Hydrolase</keyword>
<dbReference type="EC" id="3.4.21.89" evidence="4 6"/>
<comment type="caution">
    <text evidence="8">The sequence shown here is derived from an EMBL/GenBank/DDBJ whole genome shotgun (WGS) entry which is preliminary data.</text>
</comment>
<comment type="catalytic activity">
    <reaction evidence="1 6">
        <text>Cleavage of hydrophobic, N-terminal signal or leader sequences from secreted and periplasmic proteins.</text>
        <dbReference type="EC" id="3.4.21.89"/>
    </reaction>
</comment>
<dbReference type="InterPro" id="IPR019758">
    <property type="entry name" value="Pept_S26A_signal_pept_1_CS"/>
</dbReference>
<gene>
    <name evidence="8" type="primary">lepB</name>
    <name evidence="8" type="ORF">ACFQ5G_52935</name>
</gene>
<organism evidence="8 9">
    <name type="scientific">Actinoplanes sichuanensis</name>
    <dbReference type="NCBI Taxonomy" id="512349"/>
    <lineage>
        <taxon>Bacteria</taxon>
        <taxon>Bacillati</taxon>
        <taxon>Actinomycetota</taxon>
        <taxon>Actinomycetes</taxon>
        <taxon>Micromonosporales</taxon>
        <taxon>Micromonosporaceae</taxon>
        <taxon>Actinoplanes</taxon>
    </lineage>
</organism>
<evidence type="ECO:0000313" key="9">
    <source>
        <dbReference type="Proteomes" id="UP001597183"/>
    </source>
</evidence>
<keyword evidence="9" id="KW-1185">Reference proteome</keyword>
<dbReference type="PANTHER" id="PTHR43390">
    <property type="entry name" value="SIGNAL PEPTIDASE I"/>
    <property type="match status" value="1"/>
</dbReference>
<dbReference type="PRINTS" id="PR00727">
    <property type="entry name" value="LEADERPTASE"/>
</dbReference>
<sequence length="205" mass="22486">MVSTSTDAPKTSRARWIEYLVLIVVAVVVATTVRTFLLQTFYIPSSSMERTLLLDDKVLVNKTAYWFQPPGRGEVVVFVPPSEWSAVPGQDYIKRVIGVAGDRVVCCDKDRRITVNGQALDEDYLYPGDAPSDKTFDVTVGAGRVFVLGDHRSASGDSREHLDAADGTVPEDRLVGRAFVLFWPAARARTLSVPATFADVPAPLR</sequence>
<evidence type="ECO:0000256" key="4">
    <source>
        <dbReference type="ARBA" id="ARBA00013208"/>
    </source>
</evidence>
<evidence type="ECO:0000256" key="3">
    <source>
        <dbReference type="ARBA" id="ARBA00009370"/>
    </source>
</evidence>
<dbReference type="EMBL" id="JBHTMK010000079">
    <property type="protein sequence ID" value="MFD1374092.1"/>
    <property type="molecule type" value="Genomic_DNA"/>
</dbReference>
<dbReference type="CDD" id="cd06530">
    <property type="entry name" value="S26_SPase_I"/>
    <property type="match status" value="1"/>
</dbReference>
<evidence type="ECO:0000313" key="8">
    <source>
        <dbReference type="EMBL" id="MFD1374092.1"/>
    </source>
</evidence>
<dbReference type="SUPFAM" id="SSF51306">
    <property type="entry name" value="LexA/Signal peptidase"/>
    <property type="match status" value="1"/>
</dbReference>
<proteinExistence type="inferred from homology"/>
<dbReference type="Pfam" id="PF10502">
    <property type="entry name" value="Peptidase_S26"/>
    <property type="match status" value="1"/>
</dbReference>
<feature type="domain" description="Peptidase S26" evidence="7">
    <location>
        <begin position="16"/>
        <end position="183"/>
    </location>
</feature>
<evidence type="ECO:0000256" key="2">
    <source>
        <dbReference type="ARBA" id="ARBA00004401"/>
    </source>
</evidence>
<dbReference type="InterPro" id="IPR036286">
    <property type="entry name" value="LexA/Signal_pep-like_sf"/>
</dbReference>
<name>A0ABW4AT73_9ACTN</name>
<dbReference type="Gene3D" id="2.10.109.10">
    <property type="entry name" value="Umud Fragment, subunit A"/>
    <property type="match status" value="1"/>
</dbReference>
<feature type="transmembrane region" description="Helical" evidence="6">
    <location>
        <begin position="20"/>
        <end position="43"/>
    </location>
</feature>
<comment type="similarity">
    <text evidence="3 6">Belongs to the peptidase S26 family.</text>
</comment>
<evidence type="ECO:0000256" key="6">
    <source>
        <dbReference type="RuleBase" id="RU362042"/>
    </source>
</evidence>
<dbReference type="Proteomes" id="UP001597183">
    <property type="component" value="Unassembled WGS sequence"/>
</dbReference>
<dbReference type="GO" id="GO:0009003">
    <property type="term" value="F:signal peptidase activity"/>
    <property type="evidence" value="ECO:0007669"/>
    <property type="project" value="UniProtKB-EC"/>
</dbReference>
<dbReference type="NCBIfam" id="TIGR02227">
    <property type="entry name" value="sigpep_I_bact"/>
    <property type="match status" value="1"/>
</dbReference>
<keyword evidence="6" id="KW-0812">Transmembrane</keyword>
<dbReference type="InterPro" id="IPR019533">
    <property type="entry name" value="Peptidase_S26"/>
</dbReference>
<dbReference type="InterPro" id="IPR000223">
    <property type="entry name" value="Pept_S26A_signal_pept_1"/>
</dbReference>
<evidence type="ECO:0000256" key="5">
    <source>
        <dbReference type="ARBA" id="ARBA00022801"/>
    </source>
</evidence>
<protein>
    <recommendedName>
        <fullName evidence="4 6">Signal peptidase I</fullName>
        <ecNumber evidence="4 6">3.4.21.89</ecNumber>
    </recommendedName>
</protein>
<comment type="subcellular location">
    <subcellularLocation>
        <location evidence="2">Cell membrane</location>
        <topology evidence="2">Single-pass type II membrane protein</topology>
    </subcellularLocation>
    <subcellularLocation>
        <location evidence="6">Membrane</location>
        <topology evidence="6">Single-pass type II membrane protein</topology>
    </subcellularLocation>
</comment>
<dbReference type="PANTHER" id="PTHR43390:SF1">
    <property type="entry name" value="CHLOROPLAST PROCESSING PEPTIDASE"/>
    <property type="match status" value="1"/>
</dbReference>
<keyword evidence="6" id="KW-0645">Protease</keyword>